<gene>
    <name evidence="1" type="ORF">N0V93_009239</name>
</gene>
<dbReference type="GO" id="GO:0016757">
    <property type="term" value="F:glycosyltransferase activity"/>
    <property type="evidence" value="ECO:0007669"/>
    <property type="project" value="InterPro"/>
</dbReference>
<reference evidence="1" key="1">
    <citation type="submission" date="2022-10" db="EMBL/GenBank/DDBJ databases">
        <title>Tapping the CABI collections for fungal endophytes: first genome assemblies for Collariella, Neodidymelliopsis, Ascochyta clinopodiicola, Didymella pomorum, Didymosphaeria variabile, Neocosmospora piperis and Neocucurbitaria cava.</title>
        <authorList>
            <person name="Hill R."/>
        </authorList>
    </citation>
    <scope>NUCLEOTIDE SEQUENCE</scope>
    <source>
        <strain evidence="1">IMI 355082</strain>
    </source>
</reference>
<evidence type="ECO:0000313" key="2">
    <source>
        <dbReference type="Proteomes" id="UP001140453"/>
    </source>
</evidence>
<protein>
    <recommendedName>
        <fullName evidence="3">Capsule polysaccharide biosynthesis protein</fullName>
    </recommendedName>
</protein>
<dbReference type="Pfam" id="PF05704">
    <property type="entry name" value="Caps_synth"/>
    <property type="match status" value="1"/>
</dbReference>
<name>A0A9W8YJA2_9PEZI</name>
<evidence type="ECO:0000313" key="1">
    <source>
        <dbReference type="EMBL" id="KAJ4386344.1"/>
    </source>
</evidence>
<proteinExistence type="predicted"/>
<accession>A0A9W8YJA2</accession>
<dbReference type="EMBL" id="JAPEVB010000006">
    <property type="protein sequence ID" value="KAJ4386344.1"/>
    <property type="molecule type" value="Genomic_DNA"/>
</dbReference>
<dbReference type="SUPFAM" id="SSF53448">
    <property type="entry name" value="Nucleotide-diphospho-sugar transferases"/>
    <property type="match status" value="1"/>
</dbReference>
<dbReference type="Proteomes" id="UP001140453">
    <property type="component" value="Unassembled WGS sequence"/>
</dbReference>
<dbReference type="InterPro" id="IPR029044">
    <property type="entry name" value="Nucleotide-diphossugar_trans"/>
</dbReference>
<dbReference type="InterPro" id="IPR008441">
    <property type="entry name" value="AfumC-like_glycosyl_Trfase"/>
</dbReference>
<dbReference type="AlphaFoldDB" id="A0A9W8YJA2"/>
<dbReference type="OrthoDB" id="409543at2759"/>
<dbReference type="Gene3D" id="3.90.550.20">
    <property type="match status" value="1"/>
</dbReference>
<comment type="caution">
    <text evidence="1">The sequence shown here is derived from an EMBL/GenBank/DDBJ whole genome shotgun (WGS) entry which is preliminary data.</text>
</comment>
<sequence length="423" mass="47608">MPLAVTNLTQYQILKLVTMDNSSYSVPSGVHTIPEDQLDLRSDNEIDALLQAPPPVPHGHERNVWFFWHSGYSTMHPYAKRTVRAYHRRLASLGWTIRVLDVTPDSPGNVANFLDISDPALFPRAFRDNTITGTYARQHTSDLVRFPLLLRYGGVYADVGLMLIGDLDRLWNSTIGNPDSPYKVVSFNDSGKDEDGYNLFNYFLCAGKNNALFQRCHQLLLALWAEDGGKTNTEGMHRSSLLQGLSLLKSSSEDSDKLQVELSDYIIQGQAIRMAMGSVDEEDGWNGPEYVTKHVYVMDYMVGSQLINEMTSWDGPRAFELMSLRLPEEGREESSDQKLAREIVEACLSKSFAFKLAHGLILAVLGETLGSLWRSHDGSDDIQGTYAHWLRYGMVHWTQDKLPPSTPFRPITPYKTGRLLKGS</sequence>
<keyword evidence="2" id="KW-1185">Reference proteome</keyword>
<evidence type="ECO:0008006" key="3">
    <source>
        <dbReference type="Google" id="ProtNLM"/>
    </source>
</evidence>
<organism evidence="1 2">
    <name type="scientific">Gnomoniopsis smithogilvyi</name>
    <dbReference type="NCBI Taxonomy" id="1191159"/>
    <lineage>
        <taxon>Eukaryota</taxon>
        <taxon>Fungi</taxon>
        <taxon>Dikarya</taxon>
        <taxon>Ascomycota</taxon>
        <taxon>Pezizomycotina</taxon>
        <taxon>Sordariomycetes</taxon>
        <taxon>Sordariomycetidae</taxon>
        <taxon>Diaporthales</taxon>
        <taxon>Gnomoniaceae</taxon>
        <taxon>Gnomoniopsis</taxon>
    </lineage>
</organism>